<evidence type="ECO:0000259" key="10">
    <source>
        <dbReference type="Pfam" id="PF02770"/>
    </source>
</evidence>
<dbReference type="InterPro" id="IPR009075">
    <property type="entry name" value="AcylCo_DH/oxidase_C"/>
</dbReference>
<dbReference type="PROSITE" id="PS00072">
    <property type="entry name" value="ACYL_COA_DH_1"/>
    <property type="match status" value="1"/>
</dbReference>
<evidence type="ECO:0000259" key="9">
    <source>
        <dbReference type="Pfam" id="PF00441"/>
    </source>
</evidence>
<dbReference type="Proteomes" id="UP000534783">
    <property type="component" value="Unassembled WGS sequence"/>
</dbReference>
<dbReference type="PROSITE" id="PS00073">
    <property type="entry name" value="ACYL_COA_DH_2"/>
    <property type="match status" value="1"/>
</dbReference>
<evidence type="ECO:0000256" key="6">
    <source>
        <dbReference type="ARBA" id="ARBA00066362"/>
    </source>
</evidence>
<dbReference type="InterPro" id="IPR046373">
    <property type="entry name" value="Acyl-CoA_Oxase/DH_mid-dom_sf"/>
</dbReference>
<dbReference type="Gene3D" id="2.40.110.10">
    <property type="entry name" value="Butyryl-CoA Dehydrogenase, subunit A, domain 2"/>
    <property type="match status" value="1"/>
</dbReference>
<dbReference type="Pfam" id="PF02771">
    <property type="entry name" value="Acyl-CoA_dh_N"/>
    <property type="match status" value="1"/>
</dbReference>
<dbReference type="InterPro" id="IPR037069">
    <property type="entry name" value="AcylCoA_DH/ox_N_sf"/>
</dbReference>
<comment type="similarity">
    <text evidence="2 8">Belongs to the acyl-CoA dehydrogenase family.</text>
</comment>
<dbReference type="InterPro" id="IPR009100">
    <property type="entry name" value="AcylCoA_DH/oxidase_NM_dom_sf"/>
</dbReference>
<sequence length="379" mass="40825">MDFDLTEEQKLLQQTIREFAAVEIAPGAAERDESCAFPHELIPKLAALKLLGIAIPEEYGGAGLGAMEVAIILEEIARIDGATALIVASHNSLCTMHLYRFGNEAQRQKYVVPLAKGEKLGAWALTEPGSGSDAAAMQTRATLEGDHWVINGSKLFITQGSVAGVYVIMASTDPGKGAEGISAFVVERGTPGLVVGKVEKKLGVRASDTAALHFDQLKIPKENLIGTLHHGFQDVIQILDGGRIGIGGLSVGLARAALEDSIKYAKEREQFGRPIGDFQSIQWKLSDMATEIDAARLLVYRAALLKDAGEEHKQAASEAKLFASEVAMRATTEAIQIHGGSGYLKDYPVERYFRDAKLCEIGEGTSEIQRRVIAKTLLQ</sequence>
<dbReference type="EMBL" id="VTOW01000001">
    <property type="protein sequence ID" value="NKE69951.1"/>
    <property type="molecule type" value="Genomic_DNA"/>
</dbReference>
<dbReference type="RefSeq" id="WP_168059201.1">
    <property type="nucleotide sequence ID" value="NZ_VTOW01000001.1"/>
</dbReference>
<evidence type="ECO:0000313" key="13">
    <source>
        <dbReference type="Proteomes" id="UP000534783"/>
    </source>
</evidence>
<dbReference type="PANTHER" id="PTHR43884">
    <property type="entry name" value="ACYL-COA DEHYDROGENASE"/>
    <property type="match status" value="1"/>
</dbReference>
<feature type="domain" description="Acyl-CoA dehydrogenase/oxidase C-terminal" evidence="9">
    <location>
        <begin position="230"/>
        <end position="377"/>
    </location>
</feature>
<dbReference type="PIRSF" id="PIRSF016578">
    <property type="entry name" value="HsaA"/>
    <property type="match status" value="1"/>
</dbReference>
<name>A0A7X6I9Z8_9BACT</name>
<dbReference type="GO" id="GO:0003995">
    <property type="term" value="F:acyl-CoA dehydrogenase activity"/>
    <property type="evidence" value="ECO:0007669"/>
    <property type="project" value="InterPro"/>
</dbReference>
<evidence type="ECO:0000256" key="7">
    <source>
        <dbReference type="ARBA" id="ARBA00072305"/>
    </source>
</evidence>
<comment type="cofactor">
    <cofactor evidence="1 8">
        <name>FAD</name>
        <dbReference type="ChEBI" id="CHEBI:57692"/>
    </cofactor>
</comment>
<protein>
    <recommendedName>
        <fullName evidence="7">Cyclohex-1-ene-1-carbonyl-CoA dehydrogenase</fullName>
        <ecNumber evidence="6">1.3.8.10</ecNumber>
    </recommendedName>
</protein>
<reference evidence="12 13" key="1">
    <citation type="journal article" date="2020" name="Nature">
        <title>Bacterial chemolithoautotrophy via manganese oxidation.</title>
        <authorList>
            <person name="Yu H."/>
            <person name="Leadbetter J.R."/>
        </authorList>
    </citation>
    <scope>NUCLEOTIDE SEQUENCE [LARGE SCALE GENOMIC DNA]</scope>
    <source>
        <strain evidence="12 13">Mn-1</strain>
    </source>
</reference>
<keyword evidence="4 8" id="KW-0274">FAD</keyword>
<dbReference type="Pfam" id="PF00441">
    <property type="entry name" value="Acyl-CoA_dh_1"/>
    <property type="match status" value="1"/>
</dbReference>
<gene>
    <name evidence="12" type="ORF">MNODULE_04240</name>
</gene>
<keyword evidence="3 8" id="KW-0285">Flavoprotein</keyword>
<proteinExistence type="inferred from homology"/>
<dbReference type="Gene3D" id="1.20.140.10">
    <property type="entry name" value="Butyryl-CoA Dehydrogenase, subunit A, domain 3"/>
    <property type="match status" value="1"/>
</dbReference>
<dbReference type="InterPro" id="IPR036250">
    <property type="entry name" value="AcylCo_DH-like_C"/>
</dbReference>
<keyword evidence="5 8" id="KW-0560">Oxidoreductase</keyword>
<evidence type="ECO:0000259" key="11">
    <source>
        <dbReference type="Pfam" id="PF02771"/>
    </source>
</evidence>
<comment type="caution">
    <text evidence="12">The sequence shown here is derived from an EMBL/GenBank/DDBJ whole genome shotgun (WGS) entry which is preliminary data.</text>
</comment>
<evidence type="ECO:0000256" key="4">
    <source>
        <dbReference type="ARBA" id="ARBA00022827"/>
    </source>
</evidence>
<evidence type="ECO:0000256" key="3">
    <source>
        <dbReference type="ARBA" id="ARBA00022630"/>
    </source>
</evidence>
<dbReference type="FunFam" id="1.10.540.10:FF:000002">
    <property type="entry name" value="Acyl-CoA dehydrogenase FadE19"/>
    <property type="match status" value="1"/>
</dbReference>
<evidence type="ECO:0000256" key="2">
    <source>
        <dbReference type="ARBA" id="ARBA00009347"/>
    </source>
</evidence>
<dbReference type="InterPro" id="IPR006091">
    <property type="entry name" value="Acyl-CoA_Oxase/DH_mid-dom"/>
</dbReference>
<dbReference type="GO" id="GO:0050660">
    <property type="term" value="F:flavin adenine dinucleotide binding"/>
    <property type="evidence" value="ECO:0007669"/>
    <property type="project" value="InterPro"/>
</dbReference>
<dbReference type="Gene3D" id="1.10.540.10">
    <property type="entry name" value="Acyl-CoA dehydrogenase/oxidase, N-terminal domain"/>
    <property type="match status" value="1"/>
</dbReference>
<dbReference type="InterPro" id="IPR006089">
    <property type="entry name" value="Acyl-CoA_DH_CS"/>
</dbReference>
<evidence type="ECO:0000256" key="8">
    <source>
        <dbReference type="RuleBase" id="RU362125"/>
    </source>
</evidence>
<evidence type="ECO:0000313" key="12">
    <source>
        <dbReference type="EMBL" id="NKE69951.1"/>
    </source>
</evidence>
<dbReference type="Pfam" id="PF02770">
    <property type="entry name" value="Acyl-CoA_dh_M"/>
    <property type="match status" value="1"/>
</dbReference>
<dbReference type="PANTHER" id="PTHR43884:SF12">
    <property type="entry name" value="ISOVALERYL-COA DEHYDROGENASE, MITOCHONDRIAL-RELATED"/>
    <property type="match status" value="1"/>
</dbReference>
<evidence type="ECO:0000256" key="1">
    <source>
        <dbReference type="ARBA" id="ARBA00001974"/>
    </source>
</evidence>
<dbReference type="SUPFAM" id="SSF56645">
    <property type="entry name" value="Acyl-CoA dehydrogenase NM domain-like"/>
    <property type="match status" value="1"/>
</dbReference>
<feature type="domain" description="Acyl-CoA oxidase/dehydrogenase middle" evidence="10">
    <location>
        <begin position="122"/>
        <end position="216"/>
    </location>
</feature>
<accession>A0A7X6I9Z8</accession>
<feature type="domain" description="Acyl-CoA dehydrogenase/oxidase N-terminal" evidence="11">
    <location>
        <begin position="6"/>
        <end position="118"/>
    </location>
</feature>
<dbReference type="FunFam" id="2.40.110.10:FF:000001">
    <property type="entry name" value="Acyl-CoA dehydrogenase, mitochondrial"/>
    <property type="match status" value="1"/>
</dbReference>
<dbReference type="InterPro" id="IPR013786">
    <property type="entry name" value="AcylCoA_DH/ox_N"/>
</dbReference>
<dbReference type="FunFam" id="1.20.140.10:FF:000004">
    <property type="entry name" value="Acyl-CoA dehydrogenase FadE25"/>
    <property type="match status" value="1"/>
</dbReference>
<keyword evidence="13" id="KW-1185">Reference proteome</keyword>
<organism evidence="12 13">
    <name type="scientific">Candidatus Manganitrophus noduliformans</name>
    <dbReference type="NCBI Taxonomy" id="2606439"/>
    <lineage>
        <taxon>Bacteria</taxon>
        <taxon>Pseudomonadati</taxon>
        <taxon>Nitrospirota</taxon>
        <taxon>Nitrospiria</taxon>
        <taxon>Candidatus Troglogloeales</taxon>
        <taxon>Candidatus Manganitrophaceae</taxon>
        <taxon>Candidatus Manganitrophus</taxon>
    </lineage>
</organism>
<dbReference type="SUPFAM" id="SSF47203">
    <property type="entry name" value="Acyl-CoA dehydrogenase C-terminal domain-like"/>
    <property type="match status" value="1"/>
</dbReference>
<evidence type="ECO:0000256" key="5">
    <source>
        <dbReference type="ARBA" id="ARBA00023002"/>
    </source>
</evidence>
<dbReference type="AlphaFoldDB" id="A0A7X6I9Z8"/>
<dbReference type="EC" id="1.3.8.10" evidence="6"/>